<protein>
    <recommendedName>
        <fullName evidence="3">Translation elongation factor-like protein</fullName>
    </recommendedName>
</protein>
<accession>A0A0G0L5S7</accession>
<dbReference type="EMBL" id="LBVN01000007">
    <property type="protein sequence ID" value="KKQ87363.1"/>
    <property type="molecule type" value="Genomic_DNA"/>
</dbReference>
<proteinExistence type="predicted"/>
<gene>
    <name evidence="1" type="ORF">UT10_C0007G0021</name>
</gene>
<evidence type="ECO:0008006" key="3">
    <source>
        <dbReference type="Google" id="ProtNLM"/>
    </source>
</evidence>
<dbReference type="Proteomes" id="UP000033944">
    <property type="component" value="Unassembled WGS sequence"/>
</dbReference>
<reference evidence="1 2" key="1">
    <citation type="journal article" date="2015" name="Nature">
        <title>rRNA introns, odd ribosomes, and small enigmatic genomes across a large radiation of phyla.</title>
        <authorList>
            <person name="Brown C.T."/>
            <person name="Hug L.A."/>
            <person name="Thomas B.C."/>
            <person name="Sharon I."/>
            <person name="Castelle C.J."/>
            <person name="Singh A."/>
            <person name="Wilkins M.J."/>
            <person name="Williams K.H."/>
            <person name="Banfield J.F."/>
        </authorList>
    </citation>
    <scope>NUCLEOTIDE SEQUENCE [LARGE SCALE GENOMIC DNA]</scope>
</reference>
<evidence type="ECO:0000313" key="1">
    <source>
        <dbReference type="EMBL" id="KKQ87363.1"/>
    </source>
</evidence>
<sequence>MANFKVGNVTHYFDKIGVAIIELTGDLSVGEKIKFERGGETLFEQNVDSIQVEHQKIESAKKGDIVGLKVDEPVKEGAEVFKVS</sequence>
<comment type="caution">
    <text evidence="1">The sequence shown here is derived from an EMBL/GenBank/DDBJ whole genome shotgun (WGS) entry which is preliminary data.</text>
</comment>
<evidence type="ECO:0000313" key="2">
    <source>
        <dbReference type="Proteomes" id="UP000033944"/>
    </source>
</evidence>
<dbReference type="InterPro" id="IPR009000">
    <property type="entry name" value="Transl_B-barrel_sf"/>
</dbReference>
<organism evidence="1 2">
    <name type="scientific">Candidatus Woesebacteria bacterium GW2011_GWB1_38_8b</name>
    <dbReference type="NCBI Taxonomy" id="1618571"/>
    <lineage>
        <taxon>Bacteria</taxon>
        <taxon>Candidatus Woeseibacteriota</taxon>
    </lineage>
</organism>
<dbReference type="Gene3D" id="2.40.30.10">
    <property type="entry name" value="Translation factors"/>
    <property type="match status" value="1"/>
</dbReference>
<name>A0A0G0L5S7_9BACT</name>
<dbReference type="SUPFAM" id="SSF50447">
    <property type="entry name" value="Translation proteins"/>
    <property type="match status" value="1"/>
</dbReference>
<dbReference type="AlphaFoldDB" id="A0A0G0L5S7"/>